<keyword evidence="10" id="KW-0408">Iron</keyword>
<keyword evidence="11" id="KW-0411">Iron-sulfur</keyword>
<dbReference type="InterPro" id="IPR044298">
    <property type="entry name" value="MIG/MutY"/>
</dbReference>
<dbReference type="GO" id="GO:0032357">
    <property type="term" value="F:oxidized purine DNA binding"/>
    <property type="evidence" value="ECO:0007669"/>
    <property type="project" value="TreeGrafter"/>
</dbReference>
<evidence type="ECO:0000256" key="7">
    <source>
        <dbReference type="ARBA" id="ARBA00022723"/>
    </source>
</evidence>
<evidence type="ECO:0000256" key="12">
    <source>
        <dbReference type="ARBA" id="ARBA00023204"/>
    </source>
</evidence>
<dbReference type="PANTHER" id="PTHR42944:SF1">
    <property type="entry name" value="ADENINE DNA GLYCOSYLASE"/>
    <property type="match status" value="1"/>
</dbReference>
<feature type="domain" description="HhH-GPD" evidence="14">
    <location>
        <begin position="47"/>
        <end position="199"/>
    </location>
</feature>
<keyword evidence="7" id="KW-0479">Metal-binding</keyword>
<dbReference type="PROSITE" id="PS01155">
    <property type="entry name" value="ENDONUCLEASE_III_2"/>
    <property type="match status" value="1"/>
</dbReference>
<gene>
    <name evidence="15" type="ORF">D2E26_0125</name>
</gene>
<dbReference type="SMART" id="SM00525">
    <property type="entry name" value="FES"/>
    <property type="match status" value="1"/>
</dbReference>
<dbReference type="AlphaFoldDB" id="A0A430FRQ4"/>
<proteinExistence type="inferred from homology"/>
<sequence>METSKQRETRAERARLELAAWWETSARDLPWRFGRTTPWGTLVSEVMSQQTQMSRVVPYWLAWMERWPDARSLAAAAKADVISAWGRLGYPRRALRLQECAQVVAEQYNNELPQTYDELVALPGIGDYTASAVLSFAFGKRIAVIDTNIRRVNTRAFEGTESLGGAASRAERELANELLPLDIRESVVWNESVMELGAVFCTAKAPLCDQCPIREQCLFYANGLPGLGQKRTRPRQRFKGTDRMVRGLVLQALRDSNGVALEYAQVQQLWKDQLQLDRCVASLDEDGLIEIGPDRSVSLPA</sequence>
<keyword evidence="8" id="KW-0227">DNA damage</keyword>
<evidence type="ECO:0000256" key="5">
    <source>
        <dbReference type="ARBA" id="ARBA00022023"/>
    </source>
</evidence>
<dbReference type="GO" id="GO:0046872">
    <property type="term" value="F:metal ion binding"/>
    <property type="evidence" value="ECO:0007669"/>
    <property type="project" value="UniProtKB-KW"/>
</dbReference>
<dbReference type="InterPro" id="IPR023170">
    <property type="entry name" value="HhH_base_excis_C"/>
</dbReference>
<evidence type="ECO:0000256" key="9">
    <source>
        <dbReference type="ARBA" id="ARBA00022801"/>
    </source>
</evidence>
<dbReference type="GO" id="GO:0035485">
    <property type="term" value="F:adenine/guanine mispair binding"/>
    <property type="evidence" value="ECO:0007669"/>
    <property type="project" value="TreeGrafter"/>
</dbReference>
<evidence type="ECO:0000256" key="1">
    <source>
        <dbReference type="ARBA" id="ARBA00000843"/>
    </source>
</evidence>
<evidence type="ECO:0000256" key="10">
    <source>
        <dbReference type="ARBA" id="ARBA00023004"/>
    </source>
</evidence>
<dbReference type="InterPro" id="IPR004036">
    <property type="entry name" value="Endonuclease-III-like_CS2"/>
</dbReference>
<keyword evidence="13" id="KW-0326">Glycosidase</keyword>
<dbReference type="GO" id="GO:0006298">
    <property type="term" value="P:mismatch repair"/>
    <property type="evidence" value="ECO:0007669"/>
    <property type="project" value="TreeGrafter"/>
</dbReference>
<evidence type="ECO:0000313" key="16">
    <source>
        <dbReference type="Proteomes" id="UP000287609"/>
    </source>
</evidence>
<keyword evidence="12" id="KW-0234">DNA repair</keyword>
<dbReference type="CDD" id="cd00056">
    <property type="entry name" value="ENDO3c"/>
    <property type="match status" value="1"/>
</dbReference>
<dbReference type="GO" id="GO:0034039">
    <property type="term" value="F:8-oxo-7,8-dihydroguanine DNA N-glycosylase activity"/>
    <property type="evidence" value="ECO:0007669"/>
    <property type="project" value="TreeGrafter"/>
</dbReference>
<dbReference type="GO" id="GO:0006284">
    <property type="term" value="P:base-excision repair"/>
    <property type="evidence" value="ECO:0007669"/>
    <property type="project" value="InterPro"/>
</dbReference>
<comment type="cofactor">
    <cofactor evidence="2">
        <name>[4Fe-4S] cluster</name>
        <dbReference type="ChEBI" id="CHEBI:49883"/>
    </cofactor>
</comment>
<organism evidence="15 16">
    <name type="scientific">Bifidobacterium dolichotidis</name>
    <dbReference type="NCBI Taxonomy" id="2306976"/>
    <lineage>
        <taxon>Bacteria</taxon>
        <taxon>Bacillati</taxon>
        <taxon>Actinomycetota</taxon>
        <taxon>Actinomycetes</taxon>
        <taxon>Bifidobacteriales</taxon>
        <taxon>Bifidobacteriaceae</taxon>
        <taxon>Bifidobacterium</taxon>
    </lineage>
</organism>
<dbReference type="RefSeq" id="WP_125962786.1">
    <property type="nucleotide sequence ID" value="NZ_QXGM01000001.1"/>
</dbReference>
<dbReference type="EC" id="3.2.2.31" evidence="4"/>
<dbReference type="OrthoDB" id="9802365at2"/>
<dbReference type="Pfam" id="PF10576">
    <property type="entry name" value="EndIII_4Fe-2S"/>
    <property type="match status" value="1"/>
</dbReference>
<keyword evidence="6" id="KW-0004">4Fe-4S</keyword>
<dbReference type="Proteomes" id="UP000287609">
    <property type="component" value="Unassembled WGS sequence"/>
</dbReference>
<accession>A0A430FRQ4</accession>
<evidence type="ECO:0000256" key="3">
    <source>
        <dbReference type="ARBA" id="ARBA00008343"/>
    </source>
</evidence>
<evidence type="ECO:0000256" key="11">
    <source>
        <dbReference type="ARBA" id="ARBA00023014"/>
    </source>
</evidence>
<evidence type="ECO:0000256" key="2">
    <source>
        <dbReference type="ARBA" id="ARBA00001966"/>
    </source>
</evidence>
<evidence type="ECO:0000256" key="13">
    <source>
        <dbReference type="ARBA" id="ARBA00023295"/>
    </source>
</evidence>
<dbReference type="GO" id="GO:0051539">
    <property type="term" value="F:4 iron, 4 sulfur cluster binding"/>
    <property type="evidence" value="ECO:0007669"/>
    <property type="project" value="UniProtKB-KW"/>
</dbReference>
<dbReference type="GO" id="GO:0000701">
    <property type="term" value="F:purine-specific mismatch base pair DNA N-glycosylase activity"/>
    <property type="evidence" value="ECO:0007669"/>
    <property type="project" value="UniProtKB-EC"/>
</dbReference>
<dbReference type="SMART" id="SM00478">
    <property type="entry name" value="ENDO3c"/>
    <property type="match status" value="1"/>
</dbReference>
<dbReference type="EMBL" id="QXGM01000001">
    <property type="protein sequence ID" value="RSX55562.1"/>
    <property type="molecule type" value="Genomic_DNA"/>
</dbReference>
<dbReference type="InterPro" id="IPR003651">
    <property type="entry name" value="Endonuclease3_FeS-loop_motif"/>
</dbReference>
<dbReference type="PANTHER" id="PTHR42944">
    <property type="entry name" value="ADENINE DNA GLYCOSYLASE"/>
    <property type="match status" value="1"/>
</dbReference>
<dbReference type="InterPro" id="IPR003265">
    <property type="entry name" value="HhH-GPD_domain"/>
</dbReference>
<evidence type="ECO:0000256" key="4">
    <source>
        <dbReference type="ARBA" id="ARBA00012045"/>
    </source>
</evidence>
<dbReference type="SUPFAM" id="SSF48150">
    <property type="entry name" value="DNA-glycosylase"/>
    <property type="match status" value="1"/>
</dbReference>
<comment type="similarity">
    <text evidence="3">Belongs to the Nth/MutY family.</text>
</comment>
<comment type="catalytic activity">
    <reaction evidence="1">
        <text>Hydrolyzes free adenine bases from 7,8-dihydro-8-oxoguanine:adenine mismatched double-stranded DNA, leaving an apurinic site.</text>
        <dbReference type="EC" id="3.2.2.31"/>
    </reaction>
</comment>
<dbReference type="Gene3D" id="1.10.1670.10">
    <property type="entry name" value="Helix-hairpin-Helix base-excision DNA repair enzymes (C-terminal)"/>
    <property type="match status" value="1"/>
</dbReference>
<reference evidence="15 16" key="1">
    <citation type="submission" date="2018-09" db="EMBL/GenBank/DDBJ databases">
        <title>Characterization of the phylogenetic diversity of five novel species belonging to the genus Bifidobacterium.</title>
        <authorList>
            <person name="Lugli G.A."/>
            <person name="Duranti S."/>
            <person name="Milani C."/>
        </authorList>
    </citation>
    <scope>NUCLEOTIDE SEQUENCE [LARGE SCALE GENOMIC DNA]</scope>
    <source>
        <strain evidence="15 16">2036B</strain>
    </source>
</reference>
<keyword evidence="16" id="KW-1185">Reference proteome</keyword>
<evidence type="ECO:0000256" key="8">
    <source>
        <dbReference type="ARBA" id="ARBA00022763"/>
    </source>
</evidence>
<dbReference type="InterPro" id="IPR011257">
    <property type="entry name" value="DNA_glycosylase"/>
</dbReference>
<comment type="caution">
    <text evidence="15">The sequence shown here is derived from an EMBL/GenBank/DDBJ whole genome shotgun (WGS) entry which is preliminary data.</text>
</comment>
<dbReference type="Gene3D" id="1.10.340.30">
    <property type="entry name" value="Hypothetical protein, domain 2"/>
    <property type="match status" value="1"/>
</dbReference>
<dbReference type="Pfam" id="PF00633">
    <property type="entry name" value="HHH"/>
    <property type="match status" value="1"/>
</dbReference>
<evidence type="ECO:0000259" key="14">
    <source>
        <dbReference type="SMART" id="SM00478"/>
    </source>
</evidence>
<evidence type="ECO:0000313" key="15">
    <source>
        <dbReference type="EMBL" id="RSX55562.1"/>
    </source>
</evidence>
<keyword evidence="9" id="KW-0378">Hydrolase</keyword>
<protein>
    <recommendedName>
        <fullName evidence="5">Adenine DNA glycosylase</fullName>
        <ecNumber evidence="4">3.2.2.31</ecNumber>
    </recommendedName>
</protein>
<dbReference type="Pfam" id="PF00730">
    <property type="entry name" value="HhH-GPD"/>
    <property type="match status" value="1"/>
</dbReference>
<dbReference type="InterPro" id="IPR000445">
    <property type="entry name" value="HhH_motif"/>
</dbReference>
<name>A0A430FRQ4_9BIFI</name>
<evidence type="ECO:0000256" key="6">
    <source>
        <dbReference type="ARBA" id="ARBA00022485"/>
    </source>
</evidence>